<comment type="similarity">
    <text evidence="3 7">Belongs to the DPH1/DPH2 family. DPH2 subfamily.</text>
</comment>
<dbReference type="GO" id="GO:0017183">
    <property type="term" value="P:protein histidyl modification to diphthamide"/>
    <property type="evidence" value="ECO:0007669"/>
    <property type="project" value="InterPro"/>
</dbReference>
<feature type="transmembrane region" description="Helical" evidence="9">
    <location>
        <begin position="323"/>
        <end position="343"/>
    </location>
</feature>
<dbReference type="FunFam" id="3.40.50.11860:FF:000001">
    <property type="entry name" value="2-(3-amino-3-carboxypropyl)histidine synthase subunit 2"/>
    <property type="match status" value="1"/>
</dbReference>
<evidence type="ECO:0000256" key="4">
    <source>
        <dbReference type="ARBA" id="ARBA00022723"/>
    </source>
</evidence>
<comment type="caution">
    <text evidence="10">The sequence shown here is derived from an EMBL/GenBank/DDBJ whole genome shotgun (WGS) entry which is preliminary data.</text>
</comment>
<keyword evidence="6 7" id="KW-0411">Iron-sulfur</keyword>
<dbReference type="Gene3D" id="3.40.50.11840">
    <property type="entry name" value="Diphthamide synthesis DPH1/DPH2 domain 1"/>
    <property type="match status" value="1"/>
</dbReference>
<evidence type="ECO:0000256" key="2">
    <source>
        <dbReference type="ARBA" id="ARBA00005156"/>
    </source>
</evidence>
<reference evidence="10" key="1">
    <citation type="submission" date="2021-10" db="EMBL/GenBank/DDBJ databases">
        <title>De novo Genome Assembly of Clathrus columnatus (Basidiomycota, Fungi) Using Illumina and Nanopore Sequence Data.</title>
        <authorList>
            <person name="Ogiso-Tanaka E."/>
            <person name="Itagaki H."/>
            <person name="Hosoya T."/>
            <person name="Hosaka K."/>
        </authorList>
    </citation>
    <scope>NUCLEOTIDE SEQUENCE</scope>
    <source>
        <strain evidence="10">MO-923</strain>
    </source>
</reference>
<evidence type="ECO:0000313" key="10">
    <source>
        <dbReference type="EMBL" id="GJJ16225.1"/>
    </source>
</evidence>
<accession>A0AAV5AWD9</accession>
<dbReference type="NCBIfam" id="TIGR00322">
    <property type="entry name" value="diphth2_R"/>
    <property type="match status" value="1"/>
</dbReference>
<comment type="subcellular location">
    <subcellularLocation>
        <location evidence="7">Cytoplasm</location>
    </subcellularLocation>
</comment>
<comment type="pathway">
    <text evidence="2 7">Protein modification; peptidyl-diphthamide biosynthesis.</text>
</comment>
<dbReference type="GO" id="GO:0046872">
    <property type="term" value="F:metal ion binding"/>
    <property type="evidence" value="ECO:0007669"/>
    <property type="project" value="UniProtKB-KW"/>
</dbReference>
<protein>
    <recommendedName>
        <fullName evidence="7">2-(3-amino-3-carboxypropyl)histidine synthase subunit 2</fullName>
    </recommendedName>
</protein>
<evidence type="ECO:0000256" key="1">
    <source>
        <dbReference type="ARBA" id="ARBA00001966"/>
    </source>
</evidence>
<gene>
    <name evidence="10" type="ORF">Clacol_010521</name>
</gene>
<keyword evidence="9" id="KW-1133">Transmembrane helix</keyword>
<dbReference type="GO" id="GO:0005737">
    <property type="term" value="C:cytoplasm"/>
    <property type="evidence" value="ECO:0007669"/>
    <property type="project" value="UniProtKB-SubCell"/>
</dbReference>
<comment type="cofactor">
    <cofactor evidence="1">
        <name>[4Fe-4S] cluster</name>
        <dbReference type="ChEBI" id="CHEBI:49883"/>
    </cofactor>
</comment>
<evidence type="ECO:0000256" key="6">
    <source>
        <dbReference type="ARBA" id="ARBA00023014"/>
    </source>
</evidence>
<dbReference type="InterPro" id="IPR016435">
    <property type="entry name" value="DPH1/DPH2"/>
</dbReference>
<comment type="function">
    <text evidence="7">Required for the first step of diphthamide biosynthesis, a post-translational modification of histidine which occurs in elongation factor 2. DPH1 and DPH2 transfer a 3-amino-3-carboxypropyl (ACP) group from S-adenosyl-L-methionine (SAM) to a histidine residue, the reaction is assisted by a reduction system comprising DPH3 and a NADH-dependent reductase. Facilitates the reduction of the catalytic iron-sulfur cluster found in the DPH1 subunit.</text>
</comment>
<name>A0AAV5AWD9_9AGAM</name>
<dbReference type="InterPro" id="IPR010014">
    <property type="entry name" value="DHP2"/>
</dbReference>
<keyword evidence="9" id="KW-0812">Transmembrane</keyword>
<dbReference type="PANTHER" id="PTHR10762">
    <property type="entry name" value="DIPHTHAMIDE BIOSYNTHESIS PROTEIN"/>
    <property type="match status" value="1"/>
</dbReference>
<dbReference type="GO" id="GO:0090560">
    <property type="term" value="F:2-(3-amino-3-carboxypropyl)histidine synthase activity"/>
    <property type="evidence" value="ECO:0007669"/>
    <property type="project" value="InterPro"/>
</dbReference>
<dbReference type="Pfam" id="PF01866">
    <property type="entry name" value="Diphthamide_syn"/>
    <property type="match status" value="1"/>
</dbReference>
<keyword evidence="5 7" id="KW-0408">Iron</keyword>
<keyword evidence="9" id="KW-0472">Membrane</keyword>
<evidence type="ECO:0000256" key="8">
    <source>
        <dbReference type="SAM" id="MobiDB-lite"/>
    </source>
</evidence>
<dbReference type="EMBL" id="BPWL01000015">
    <property type="protein sequence ID" value="GJJ16225.1"/>
    <property type="molecule type" value="Genomic_DNA"/>
</dbReference>
<dbReference type="NCBIfam" id="TIGR00272">
    <property type="entry name" value="DPH2"/>
    <property type="match status" value="1"/>
</dbReference>
<evidence type="ECO:0000256" key="5">
    <source>
        <dbReference type="ARBA" id="ARBA00023004"/>
    </source>
</evidence>
<feature type="compositionally biased region" description="Polar residues" evidence="8">
    <location>
        <begin position="226"/>
        <end position="243"/>
    </location>
</feature>
<dbReference type="AlphaFoldDB" id="A0AAV5AWD9"/>
<dbReference type="SFLD" id="SFLDG01121">
    <property type="entry name" value="Diphthamide_biosynthesis"/>
    <property type="match status" value="1"/>
</dbReference>
<dbReference type="Proteomes" id="UP001050691">
    <property type="component" value="Unassembled WGS sequence"/>
</dbReference>
<sequence>MASTFFSSGKDAIQRTIDINPDDIADILIPETPEDFLLFEKIYDVKWTAEEIIVGKYNQIALQFPDELLCVSVPIFQCLKKRLPSETSLYVSSGHFIREVGVYVRAYVMDIFHISSCSCCVDEVTAQHVNADLIVHYGYSCLSTPSRLPVLFVFPKAQIDIKTTVDSLLDTLLQQDVPSHVILIPDVSYAHVSDTLYNELQSSHRLPPNVTVIFNLIPRRASPVRQNDTLSVPNNSTTQSQLPSHRRYTLPDNVPLSSCIILYVGKESLGLTNLMTHPNNTIISYNPSSRIGSSDSAKIESVRSNKLLMRRYAIVQKARDADIFGILVGTLGVASYLPLISHLRDLIRRRKKKFYTLTVGKLSPAKLANFADIECFVMVACENSVVESNEFYRPIITPFELYLALSGEPIWPGNCILDFEQLTPTSELGEQNTADDGEKDPDRPMFSLATGKYRYVKRYEMDHFKESESTAGQVGFSSESSSDLIYGTPILLWLISLVMWELRADFLRQKTFKGLETRLGQDAPSVLKQGRSGIAKDYNEQL</sequence>
<evidence type="ECO:0000256" key="3">
    <source>
        <dbReference type="ARBA" id="ARBA00006179"/>
    </source>
</evidence>
<evidence type="ECO:0000256" key="7">
    <source>
        <dbReference type="RuleBase" id="RU364133"/>
    </source>
</evidence>
<keyword evidence="7" id="KW-0963">Cytoplasm</keyword>
<dbReference type="InterPro" id="IPR042263">
    <property type="entry name" value="DPH1/DPH2_1"/>
</dbReference>
<dbReference type="SFLD" id="SFLDS00032">
    <property type="entry name" value="Radical_SAM_3-amino-3-carboxyp"/>
    <property type="match status" value="1"/>
</dbReference>
<keyword evidence="11" id="KW-1185">Reference proteome</keyword>
<dbReference type="Gene3D" id="3.40.50.11860">
    <property type="entry name" value="Diphthamide synthesis DPH1/DPH2 domain 3"/>
    <property type="match status" value="1"/>
</dbReference>
<feature type="region of interest" description="Disordered" evidence="8">
    <location>
        <begin position="226"/>
        <end position="245"/>
    </location>
</feature>
<dbReference type="PANTHER" id="PTHR10762:SF2">
    <property type="entry name" value="2-(3-AMINO-3-CARBOXYPROPYL)HISTIDINE SYNTHASE SUBUNIT 2"/>
    <property type="match status" value="1"/>
</dbReference>
<evidence type="ECO:0000256" key="9">
    <source>
        <dbReference type="SAM" id="Phobius"/>
    </source>
</evidence>
<keyword evidence="4 7" id="KW-0479">Metal-binding</keyword>
<dbReference type="InterPro" id="IPR042265">
    <property type="entry name" value="DPH1/DPH2_3"/>
</dbReference>
<organism evidence="10 11">
    <name type="scientific">Clathrus columnatus</name>
    <dbReference type="NCBI Taxonomy" id="1419009"/>
    <lineage>
        <taxon>Eukaryota</taxon>
        <taxon>Fungi</taxon>
        <taxon>Dikarya</taxon>
        <taxon>Basidiomycota</taxon>
        <taxon>Agaricomycotina</taxon>
        <taxon>Agaricomycetes</taxon>
        <taxon>Phallomycetidae</taxon>
        <taxon>Phallales</taxon>
        <taxon>Clathraceae</taxon>
        <taxon>Clathrus</taxon>
    </lineage>
</organism>
<dbReference type="GO" id="GO:0051536">
    <property type="term" value="F:iron-sulfur cluster binding"/>
    <property type="evidence" value="ECO:0007669"/>
    <property type="project" value="UniProtKB-KW"/>
</dbReference>
<proteinExistence type="inferred from homology"/>
<evidence type="ECO:0000313" key="11">
    <source>
        <dbReference type="Proteomes" id="UP001050691"/>
    </source>
</evidence>